<feature type="domain" description="Serine aminopeptidase S33" evidence="1">
    <location>
        <begin position="28"/>
        <end position="280"/>
    </location>
</feature>
<gene>
    <name evidence="2" type="ORF">B7R54_12915</name>
</gene>
<dbReference type="InterPro" id="IPR029058">
    <property type="entry name" value="AB_hydrolase_fold"/>
</dbReference>
<protein>
    <submittedName>
        <fullName evidence="2">Alpha/beta hydrolase</fullName>
    </submittedName>
</protein>
<dbReference type="EMBL" id="NBWZ01000001">
    <property type="protein sequence ID" value="RFA10004.1"/>
    <property type="molecule type" value="Genomic_DNA"/>
</dbReference>
<comment type="caution">
    <text evidence="2">The sequence shown here is derived from an EMBL/GenBank/DDBJ whole genome shotgun (WGS) entry which is preliminary data.</text>
</comment>
<dbReference type="Pfam" id="PF12146">
    <property type="entry name" value="Hydrolase_4"/>
    <property type="match status" value="1"/>
</dbReference>
<name>A0A3E0VJ67_9MICO</name>
<dbReference type="GO" id="GO:0016787">
    <property type="term" value="F:hydrolase activity"/>
    <property type="evidence" value="ECO:0007669"/>
    <property type="project" value="UniProtKB-KW"/>
</dbReference>
<dbReference type="RefSeq" id="WP_116415402.1">
    <property type="nucleotide sequence ID" value="NZ_NBWZ01000001.1"/>
</dbReference>
<dbReference type="PANTHER" id="PTHR11614">
    <property type="entry name" value="PHOSPHOLIPASE-RELATED"/>
    <property type="match status" value="1"/>
</dbReference>
<evidence type="ECO:0000313" key="2">
    <source>
        <dbReference type="EMBL" id="RFA10004.1"/>
    </source>
</evidence>
<keyword evidence="3" id="KW-1185">Reference proteome</keyword>
<reference evidence="2 3" key="1">
    <citation type="submission" date="2017-04" db="EMBL/GenBank/DDBJ databases">
        <title>Comparative genome analysis of Subtercola boreus.</title>
        <authorList>
            <person name="Cho Y.-J."/>
            <person name="Cho A."/>
            <person name="Kim O.-S."/>
            <person name="Lee J.-I."/>
        </authorList>
    </citation>
    <scope>NUCLEOTIDE SEQUENCE [LARGE SCALE GENOMIC DNA]</scope>
    <source>
        <strain evidence="2 3">K300</strain>
    </source>
</reference>
<organism evidence="2 3">
    <name type="scientific">Subtercola boreus</name>
    <dbReference type="NCBI Taxonomy" id="120213"/>
    <lineage>
        <taxon>Bacteria</taxon>
        <taxon>Bacillati</taxon>
        <taxon>Actinomycetota</taxon>
        <taxon>Actinomycetes</taxon>
        <taxon>Micrococcales</taxon>
        <taxon>Microbacteriaceae</taxon>
        <taxon>Subtercola</taxon>
    </lineage>
</organism>
<sequence>MSPLTSTFPSPTDSLALATYRWNVPSGSPRAVVQLAHGVAEHSGRYGRLADALTDAGYEVHADDHRGHGASIGEADGGVVPLGSFGAAGWEALVSDMIAFGESVKAEHPDLPLFLIAHSMGSFAAQQMLLERSDLYAGVVLSGSTALDVLAGALAANAGDGPVELTAFNAAFEHRTGYEWLSRDTAEVDAYVADPLSGFDLADDLIPQLFSAAARLADPAELGRIRHDLPILVVSGQDDPLSGDGQLVGILAQRYRDAGLTDVTLTVYPGARHEIFNETNRDEITATVIAWLAAHAG</sequence>
<dbReference type="SUPFAM" id="SSF53474">
    <property type="entry name" value="alpha/beta-Hydrolases"/>
    <property type="match status" value="1"/>
</dbReference>
<dbReference type="InterPro" id="IPR051044">
    <property type="entry name" value="MAG_DAG_Lipase"/>
</dbReference>
<evidence type="ECO:0000259" key="1">
    <source>
        <dbReference type="Pfam" id="PF12146"/>
    </source>
</evidence>
<dbReference type="OrthoDB" id="9806902at2"/>
<keyword evidence="2" id="KW-0378">Hydrolase</keyword>
<dbReference type="AlphaFoldDB" id="A0A3E0VJ67"/>
<evidence type="ECO:0000313" key="3">
    <source>
        <dbReference type="Proteomes" id="UP000256486"/>
    </source>
</evidence>
<accession>A0A3E0VJ67</accession>
<dbReference type="Gene3D" id="3.40.50.1820">
    <property type="entry name" value="alpha/beta hydrolase"/>
    <property type="match status" value="1"/>
</dbReference>
<proteinExistence type="predicted"/>
<dbReference type="Proteomes" id="UP000256486">
    <property type="component" value="Unassembled WGS sequence"/>
</dbReference>
<dbReference type="InterPro" id="IPR022742">
    <property type="entry name" value="Hydrolase_4"/>
</dbReference>